<sequence length="1926" mass="204603">MLVLIGLLGVWPCLVLGTHGPDGFSEVFTMPGASFKLELHGPGITSKDRAIIREAGTECPGRSDKADSNARKNSISVATYVYHAQGAYEPSPLVHSGPNVASANFPGWLTASWYPVQLRMAGSSRICYCAARAEEEAGSPMLNPNESPCDLDYAVYRLVGAAYAMGIKHSTSIGACMVLSDGTLQENCQLTIHADRGGLSAEDSADLVSGDPAQICGEAPAGTTLQPRQGDAFAWTFQVPSGATVENWHATTSELGTQHVLKVCYCVKPSASSGTSICALSDWQNAGMLSLVGFSGSPAEVHCYRGQRCRLGRPAFGMSKGDAVLAVPGNSTCSNVESLQFGASTPISVLGGGTAVAHIDVKNYVDNLATVCFCSAAVSGIFGCQNAQGRAFSMLMGYVRSGGLEAGVRMDCIPTSSSCPSTPFYLQGDDAAVARRGKLFLAELKYRPCEDLTSADVQQARFEDTGESVRVEMPWPIRSGRYAVCFCEDSLGCPQVHQQTTLQHVGELRVLGAITSVELSTQPGFSTVPLKVRIEEPATGIRCCADAQGINIDCVDLQASATPGEFLSSPGTFRFPLVLQEPLEISDDPLNVNVSCAAMGESGLCAQNGTGPELGTFPCRQVEPLQVQLKAQPLAWKPPWRIPVNSTLGLEALAEPAGYASQLKAVEDETAPSGICKTLSSQHFHSLPCKGTECVDQDFARGQVPGHYELCVCEAEAVPMSLICQGWHHLGHLEVFGPLQLKHALHGSVGEAMHIDLDGLGFSSGDSLVSVPLDSELMRPETACIGEGRILAPLSTVHSPHEWSTSSLHFIATLSEGTHALCWLPPGNGQLPYYLGFAEIFGERITIAGCLVTPWELLQPCSAECGAGREIWYRRVLGVVEAGADCSTFEEDRFCMKPACPAVVSSWRSSPAEPQASDAMELRIVGVNLTNNLHGVLVLNDGSATSDQQGLCRYDSHVAAMAKCSGNSDEKVCSFPRSPSQGSYQVCLCMADGPKCQAFLPALGNLQILGVQVLEDESIAGPILICLSILLIMALVPLLLFPRLRKRLWIRLTGMLRKLCRRNSKVLKVMALPTKSATASEAEEDQTHEEKQIDKDFDDKVSSTLQPEEEPEEPMSDSPRGAKIPVCRGDRSDQESSVASGDDNPPHPDVPDVPEPDVDGCKTPEDLAKEPKERIPEIEVIPEPEPLKKSTAVQEEQKEAVQEEAEEAGVSIKEKANAKLPIPRPLPPPPLRSPPRRLPSLPLSPNRSPVSPAAMEALSRATMILEGKNEDGERKLGKYSASIKALSTHMAGQDATLLSQELVKAEAAGVGAELLEKAAEKLRELQETETPRADDEDEEGAGIGVESEENQAETPQEVEDESAADPEADEAETLEEAAEVKDSVVPTKLEADADGKEVKGAELGAASAAKTLKEAGGSLVDADTEVKSEGEVKELPAAGETPKGVHDTPLPSDDAEAAVQVTKVEILKTTSGSLVDADAEVKSDGEDNPPDADETAKGAHDDDSAVEAKDSDAPAKPEPDDETEEVTKVEILKTTSGSLVDAGAEVKSDGEDNPPDADETAKGAHDDDSAVEVSRTSGSDVQQPAPALRFPKVLAALPKSHAPHLQMSPLSDSLFATNPFAKKLAVDAALQNSGQARDGDVQAAAGTFSFPKRLATPPTSQTMPQQHAQQMQEASSSAVPFAKRVAVDGGLQDSGQACDGDVQAAAGTFSFPKRLATPPTSQTMPQQHAQQMQEVATGTFGFQERLATQPSSEVQKNVHLADTSTTRTQFERVAEESGLKERLPSKRSEASSHSRRPSLNSNSSGERLAETLPFTGSSMMRGHPGEDPFSLPKRPERPQRPELGNGVPKEKKKSTPIRPSLMGSTLIDGGTLMLWKSDAACAPSAPQVEASSTSGGPRARPGSAARSFPERPRSAAARPTSAKRAR</sequence>
<dbReference type="EMBL" id="CAXAMM010029480">
    <property type="protein sequence ID" value="CAK9064782.1"/>
    <property type="molecule type" value="Genomic_DNA"/>
</dbReference>
<evidence type="ECO:0000313" key="3">
    <source>
        <dbReference type="EMBL" id="CAK9064782.1"/>
    </source>
</evidence>
<feature type="compositionally biased region" description="Acidic residues" evidence="1">
    <location>
        <begin position="1334"/>
        <end position="1377"/>
    </location>
</feature>
<feature type="signal peptide" evidence="2">
    <location>
        <begin position="1"/>
        <end position="17"/>
    </location>
</feature>
<reference evidence="3 4" key="1">
    <citation type="submission" date="2024-02" db="EMBL/GenBank/DDBJ databases">
        <authorList>
            <person name="Chen Y."/>
            <person name="Shah S."/>
            <person name="Dougan E. K."/>
            <person name="Thang M."/>
            <person name="Chan C."/>
        </authorList>
    </citation>
    <scope>NUCLEOTIDE SEQUENCE [LARGE SCALE GENOMIC DNA]</scope>
</reference>
<feature type="compositionally biased region" description="Basic and acidic residues" evidence="1">
    <location>
        <begin position="1088"/>
        <end position="1101"/>
    </location>
</feature>
<feature type="chain" id="PRO_5045078926" evidence="2">
    <location>
        <begin position="18"/>
        <end position="1926"/>
    </location>
</feature>
<comment type="caution">
    <text evidence="3">The sequence shown here is derived from an EMBL/GenBank/DDBJ whole genome shotgun (WGS) entry which is preliminary data.</text>
</comment>
<dbReference type="Proteomes" id="UP001642464">
    <property type="component" value="Unassembled WGS sequence"/>
</dbReference>
<evidence type="ECO:0000256" key="2">
    <source>
        <dbReference type="SAM" id="SignalP"/>
    </source>
</evidence>
<dbReference type="PROSITE" id="PS50092">
    <property type="entry name" value="TSP1"/>
    <property type="match status" value="1"/>
</dbReference>
<feature type="region of interest" description="Disordered" evidence="1">
    <location>
        <begin position="1075"/>
        <end position="1252"/>
    </location>
</feature>
<feature type="region of interest" description="Disordered" evidence="1">
    <location>
        <begin position="1881"/>
        <end position="1926"/>
    </location>
</feature>
<gene>
    <name evidence="3" type="ORF">SCF082_LOCUS33298</name>
</gene>
<feature type="compositionally biased region" description="Basic and acidic residues" evidence="1">
    <location>
        <begin position="1159"/>
        <end position="1177"/>
    </location>
</feature>
<feature type="compositionally biased region" description="Low complexity" evidence="1">
    <location>
        <begin position="1238"/>
        <end position="1252"/>
    </location>
</feature>
<proteinExistence type="predicted"/>
<feature type="compositionally biased region" description="Basic and acidic residues" evidence="1">
    <location>
        <begin position="1389"/>
        <end position="1400"/>
    </location>
</feature>
<feature type="region of interest" description="Disordered" evidence="1">
    <location>
        <begin position="1413"/>
        <end position="1586"/>
    </location>
</feature>
<evidence type="ECO:0000256" key="1">
    <source>
        <dbReference type="SAM" id="MobiDB-lite"/>
    </source>
</evidence>
<name>A0ABP0NLX5_9DINO</name>
<feature type="compositionally biased region" description="Pro residues" evidence="1">
    <location>
        <begin position="1222"/>
        <end position="1237"/>
    </location>
</feature>
<evidence type="ECO:0000313" key="4">
    <source>
        <dbReference type="Proteomes" id="UP001642464"/>
    </source>
</evidence>
<feature type="compositionally biased region" description="Basic and acidic residues" evidence="1">
    <location>
        <begin position="1769"/>
        <end position="1792"/>
    </location>
</feature>
<organism evidence="3 4">
    <name type="scientific">Durusdinium trenchii</name>
    <dbReference type="NCBI Taxonomy" id="1381693"/>
    <lineage>
        <taxon>Eukaryota</taxon>
        <taxon>Sar</taxon>
        <taxon>Alveolata</taxon>
        <taxon>Dinophyceae</taxon>
        <taxon>Suessiales</taxon>
        <taxon>Symbiodiniaceae</taxon>
        <taxon>Durusdinium</taxon>
    </lineage>
</organism>
<protein>
    <submittedName>
        <fullName evidence="3">Uncharacterized protein</fullName>
    </submittedName>
</protein>
<feature type="region of interest" description="Disordered" evidence="1">
    <location>
        <begin position="1321"/>
        <end position="1400"/>
    </location>
</feature>
<feature type="compositionally biased region" description="Basic and acidic residues" evidence="1">
    <location>
        <begin position="1321"/>
        <end position="1333"/>
    </location>
</feature>
<accession>A0ABP0NLX5</accession>
<keyword evidence="4" id="KW-1185">Reference proteome</keyword>
<feature type="compositionally biased region" description="Basic and acidic residues" evidence="1">
    <location>
        <begin position="1424"/>
        <end position="1434"/>
    </location>
</feature>
<feature type="compositionally biased region" description="Basic and acidic residues" evidence="1">
    <location>
        <begin position="1494"/>
        <end position="1518"/>
    </location>
</feature>
<dbReference type="SMART" id="SM00209">
    <property type="entry name" value="TSP1"/>
    <property type="match status" value="1"/>
</dbReference>
<feature type="region of interest" description="Disordered" evidence="1">
    <location>
        <begin position="1748"/>
        <end position="1865"/>
    </location>
</feature>
<dbReference type="InterPro" id="IPR000884">
    <property type="entry name" value="TSP1_rpt"/>
</dbReference>
<feature type="compositionally biased region" description="Basic and acidic residues" evidence="1">
    <location>
        <begin position="1559"/>
        <end position="1568"/>
    </location>
</feature>
<keyword evidence="2" id="KW-0732">Signal</keyword>